<dbReference type="Gene3D" id="3.40.50.720">
    <property type="entry name" value="NAD(P)-binding Rossmann-like Domain"/>
    <property type="match status" value="1"/>
</dbReference>
<dbReference type="Gene3D" id="1.10.1040.10">
    <property type="entry name" value="N-(1-d-carboxylethyl)-l-norvaline Dehydrogenase, domain 2"/>
    <property type="match status" value="1"/>
</dbReference>
<dbReference type="Pfam" id="PF03446">
    <property type="entry name" value="NAD_binding_2"/>
    <property type="match status" value="1"/>
</dbReference>
<dbReference type="InterPro" id="IPR008927">
    <property type="entry name" value="6-PGluconate_DH-like_C_sf"/>
</dbReference>
<dbReference type="Pfam" id="PF09130">
    <property type="entry name" value="DUF1932"/>
    <property type="match status" value="1"/>
</dbReference>
<dbReference type="InterPro" id="IPR013328">
    <property type="entry name" value="6PGD_dom2"/>
</dbReference>
<feature type="domain" description="6-phosphogluconate dehydrogenase NADP-binding" evidence="1">
    <location>
        <begin position="2"/>
        <end position="141"/>
    </location>
</feature>
<dbReference type="EMBL" id="CP162599">
    <property type="protein sequence ID" value="XDK34188.1"/>
    <property type="molecule type" value="Genomic_DNA"/>
</dbReference>
<feature type="domain" description="Phosphogluconate dehydrogenase NAD-binding putative C-terminal" evidence="2">
    <location>
        <begin position="193"/>
        <end position="262"/>
    </location>
</feature>
<dbReference type="RefSeq" id="WP_368654865.1">
    <property type="nucleotide sequence ID" value="NZ_CP162599.1"/>
</dbReference>
<sequence>MQIGFIGYGEAAYEMSYGLHQEGLKKIVAYDPMWDDAQMKSLIEERANRASVKLLPTIQEVVQHANILIVAVPADKAYGVSQTIAPYLNKGTLYIDVSASTPDIKKMIAQEIEQVESNFVDVAMMGSLPVHKHKVPILASGKGTDEFIRLMSTYNMNIEKASEVAGDASATKLIRSIYMKGVSVLLIEMLEAAHHFNVEDIVTESIFETMSNKDFKEIMNRLVTGTSIHSKRRAVELQGTLDILDAANINSAMTKAAKEKLDLITSHDLRDKFNGENPKSWQKVIEALKNV</sequence>
<dbReference type="InterPro" id="IPR006115">
    <property type="entry name" value="6PGDH_NADP-bd"/>
</dbReference>
<name>A0AB39HSR9_9BACI</name>
<evidence type="ECO:0000259" key="1">
    <source>
        <dbReference type="Pfam" id="PF03446"/>
    </source>
</evidence>
<dbReference type="AlphaFoldDB" id="A0AB39HSR9"/>
<dbReference type="InterPro" id="IPR015814">
    <property type="entry name" value="Pgluconate_DH_NAD-bd_C"/>
</dbReference>
<gene>
    <name evidence="3" type="ORF">AB4Y30_07520</name>
</gene>
<reference evidence="3" key="1">
    <citation type="submission" date="2024-07" db="EMBL/GenBank/DDBJ databases">
        <title>Halotolerant mesophilic bacterium Ornithinibacillus sp. 4-3, sp. nov., isolated from soil.</title>
        <authorList>
            <person name="Sidarenka A.V."/>
            <person name="Guliayeva D.E."/>
            <person name="Leanovich S.I."/>
            <person name="Hileuskaya K.S."/>
            <person name="Akhremchuk A.E."/>
            <person name="Sikolenko M.A."/>
            <person name="Valentovich L.N."/>
        </authorList>
    </citation>
    <scope>NUCLEOTIDE SEQUENCE</scope>
    <source>
        <strain evidence="3">4-3</strain>
    </source>
</reference>
<dbReference type="GO" id="GO:0050661">
    <property type="term" value="F:NADP binding"/>
    <property type="evidence" value="ECO:0007669"/>
    <property type="project" value="InterPro"/>
</dbReference>
<protein>
    <submittedName>
        <fullName evidence="3">NAD(P)-binding domain-containing protein</fullName>
    </submittedName>
</protein>
<evidence type="ECO:0000313" key="3">
    <source>
        <dbReference type="EMBL" id="XDK34188.1"/>
    </source>
</evidence>
<organism evidence="3">
    <name type="scientific">Ornithinibacillus sp. 4-3</name>
    <dbReference type="NCBI Taxonomy" id="3231488"/>
    <lineage>
        <taxon>Bacteria</taxon>
        <taxon>Bacillati</taxon>
        <taxon>Bacillota</taxon>
        <taxon>Bacilli</taxon>
        <taxon>Bacillales</taxon>
        <taxon>Bacillaceae</taxon>
        <taxon>Ornithinibacillus</taxon>
    </lineage>
</organism>
<accession>A0AB39HSR9</accession>
<evidence type="ECO:0000259" key="2">
    <source>
        <dbReference type="Pfam" id="PF09130"/>
    </source>
</evidence>
<dbReference type="SUPFAM" id="SSF48179">
    <property type="entry name" value="6-phosphogluconate dehydrogenase C-terminal domain-like"/>
    <property type="match status" value="1"/>
</dbReference>
<dbReference type="InterPro" id="IPR036291">
    <property type="entry name" value="NAD(P)-bd_dom_sf"/>
</dbReference>
<dbReference type="SUPFAM" id="SSF51735">
    <property type="entry name" value="NAD(P)-binding Rossmann-fold domains"/>
    <property type="match status" value="1"/>
</dbReference>
<proteinExistence type="predicted"/>